<comment type="caution">
    <text evidence="1">The sequence shown here is derived from an EMBL/GenBank/DDBJ whole genome shotgun (WGS) entry which is preliminary data.</text>
</comment>
<dbReference type="EMBL" id="CM042063">
    <property type="protein sequence ID" value="KAI3667182.1"/>
    <property type="molecule type" value="Genomic_DNA"/>
</dbReference>
<evidence type="ECO:0000313" key="2">
    <source>
        <dbReference type="Proteomes" id="UP001055879"/>
    </source>
</evidence>
<sequence length="112" mass="13646">MEIDHGYCHHGKRNWEINRGENTMKKSTMATVRWRNRPWLLSPWKTKLGNRPWRKYDEEIDHGYCTMEKSTWLLSPWKMKLGKRNWENDHGENTMKKSTMAVVRCRNRPWGK</sequence>
<reference evidence="1 2" key="2">
    <citation type="journal article" date="2022" name="Mol. Ecol. Resour.">
        <title>The genomes of chicory, endive, great burdock and yacon provide insights into Asteraceae paleo-polyploidization history and plant inulin production.</title>
        <authorList>
            <person name="Fan W."/>
            <person name="Wang S."/>
            <person name="Wang H."/>
            <person name="Wang A."/>
            <person name="Jiang F."/>
            <person name="Liu H."/>
            <person name="Zhao H."/>
            <person name="Xu D."/>
            <person name="Zhang Y."/>
        </authorList>
    </citation>
    <scope>NUCLEOTIDE SEQUENCE [LARGE SCALE GENOMIC DNA]</scope>
    <source>
        <strain evidence="2">cv. Niubang</strain>
    </source>
</reference>
<proteinExistence type="predicted"/>
<gene>
    <name evidence="1" type="ORF">L6452_42231</name>
</gene>
<reference evidence="2" key="1">
    <citation type="journal article" date="2022" name="Mol. Ecol. Resour.">
        <title>The genomes of chicory, endive, great burdock and yacon provide insights into Asteraceae palaeo-polyploidization history and plant inulin production.</title>
        <authorList>
            <person name="Fan W."/>
            <person name="Wang S."/>
            <person name="Wang H."/>
            <person name="Wang A."/>
            <person name="Jiang F."/>
            <person name="Liu H."/>
            <person name="Zhao H."/>
            <person name="Xu D."/>
            <person name="Zhang Y."/>
        </authorList>
    </citation>
    <scope>NUCLEOTIDE SEQUENCE [LARGE SCALE GENOMIC DNA]</scope>
    <source>
        <strain evidence="2">cv. Niubang</strain>
    </source>
</reference>
<keyword evidence="2" id="KW-1185">Reference proteome</keyword>
<name>A0ACB8XHX5_ARCLA</name>
<organism evidence="1 2">
    <name type="scientific">Arctium lappa</name>
    <name type="common">Greater burdock</name>
    <name type="synonym">Lappa major</name>
    <dbReference type="NCBI Taxonomy" id="4217"/>
    <lineage>
        <taxon>Eukaryota</taxon>
        <taxon>Viridiplantae</taxon>
        <taxon>Streptophyta</taxon>
        <taxon>Embryophyta</taxon>
        <taxon>Tracheophyta</taxon>
        <taxon>Spermatophyta</taxon>
        <taxon>Magnoliopsida</taxon>
        <taxon>eudicotyledons</taxon>
        <taxon>Gunneridae</taxon>
        <taxon>Pentapetalae</taxon>
        <taxon>asterids</taxon>
        <taxon>campanulids</taxon>
        <taxon>Asterales</taxon>
        <taxon>Asteraceae</taxon>
        <taxon>Carduoideae</taxon>
        <taxon>Cardueae</taxon>
        <taxon>Arctiinae</taxon>
        <taxon>Arctium</taxon>
    </lineage>
</organism>
<evidence type="ECO:0000313" key="1">
    <source>
        <dbReference type="EMBL" id="KAI3667182.1"/>
    </source>
</evidence>
<protein>
    <submittedName>
        <fullName evidence="1">Uncharacterized protein</fullName>
    </submittedName>
</protein>
<dbReference type="Proteomes" id="UP001055879">
    <property type="component" value="Linkage Group LG17"/>
</dbReference>
<accession>A0ACB8XHX5</accession>